<keyword evidence="2" id="KW-0677">Repeat</keyword>
<feature type="region of interest" description="Disordered" evidence="3">
    <location>
        <begin position="1"/>
        <end position="46"/>
    </location>
</feature>
<evidence type="ECO:0000259" key="4">
    <source>
        <dbReference type="SMART" id="SM00446"/>
    </source>
</evidence>
<dbReference type="AlphaFoldDB" id="A0AAV6G1N2"/>
<feature type="compositionally biased region" description="Polar residues" evidence="3">
    <location>
        <begin position="31"/>
        <end position="40"/>
    </location>
</feature>
<evidence type="ECO:0000313" key="5">
    <source>
        <dbReference type="EMBL" id="KAG5269018.1"/>
    </source>
</evidence>
<keyword evidence="6" id="KW-1185">Reference proteome</keyword>
<protein>
    <recommendedName>
        <fullName evidence="4">U2A'/phosphoprotein 32 family A C-terminal domain-containing protein</fullName>
    </recommendedName>
</protein>
<evidence type="ECO:0000313" key="6">
    <source>
        <dbReference type="Proteomes" id="UP000823561"/>
    </source>
</evidence>
<organism evidence="5 6">
    <name type="scientific">Alosa alosa</name>
    <name type="common">allis shad</name>
    <dbReference type="NCBI Taxonomy" id="278164"/>
    <lineage>
        <taxon>Eukaryota</taxon>
        <taxon>Metazoa</taxon>
        <taxon>Chordata</taxon>
        <taxon>Craniata</taxon>
        <taxon>Vertebrata</taxon>
        <taxon>Euteleostomi</taxon>
        <taxon>Actinopterygii</taxon>
        <taxon>Neopterygii</taxon>
        <taxon>Teleostei</taxon>
        <taxon>Clupei</taxon>
        <taxon>Clupeiformes</taxon>
        <taxon>Clupeoidei</taxon>
        <taxon>Clupeidae</taxon>
        <taxon>Alosa</taxon>
    </lineage>
</organism>
<feature type="compositionally biased region" description="Polar residues" evidence="3">
    <location>
        <begin position="1"/>
        <end position="21"/>
    </location>
</feature>
<proteinExistence type="predicted"/>
<dbReference type="InterPro" id="IPR032675">
    <property type="entry name" value="LRR_dom_sf"/>
</dbReference>
<evidence type="ECO:0000256" key="2">
    <source>
        <dbReference type="ARBA" id="ARBA00022737"/>
    </source>
</evidence>
<feature type="domain" description="U2A'/phosphoprotein 32 family A C-terminal" evidence="4">
    <location>
        <begin position="235"/>
        <end position="253"/>
    </location>
</feature>
<dbReference type="Pfam" id="PF14580">
    <property type="entry name" value="LRR_9"/>
    <property type="match status" value="1"/>
</dbReference>
<reference evidence="5" key="1">
    <citation type="submission" date="2020-10" db="EMBL/GenBank/DDBJ databases">
        <title>Chromosome-scale genome assembly of the Allis shad, Alosa alosa.</title>
        <authorList>
            <person name="Margot Z."/>
            <person name="Christophe K."/>
            <person name="Cabau C."/>
            <person name="Louis A."/>
            <person name="Berthelot C."/>
            <person name="Parey E."/>
            <person name="Roest Crollius H."/>
            <person name="Montfort J."/>
            <person name="Robinson-Rechavi M."/>
            <person name="Bucao C."/>
            <person name="Bouchez O."/>
            <person name="Gislard M."/>
            <person name="Lluch J."/>
            <person name="Milhes M."/>
            <person name="Lampietro C."/>
            <person name="Lopez Roques C."/>
            <person name="Donnadieu C."/>
            <person name="Braasch I."/>
            <person name="Desvignes T."/>
            <person name="Postlethwait J."/>
            <person name="Bobe J."/>
            <person name="Guiguen Y."/>
        </authorList>
    </citation>
    <scope>NUCLEOTIDE SEQUENCE</scope>
    <source>
        <strain evidence="5">M-15738</strain>
        <tissue evidence="5">Blood</tissue>
    </source>
</reference>
<comment type="caution">
    <text evidence="5">The sequence shown here is derived from an EMBL/GenBank/DDBJ whole genome shotgun (WGS) entry which is preliminary data.</text>
</comment>
<evidence type="ECO:0000256" key="3">
    <source>
        <dbReference type="SAM" id="MobiDB-lite"/>
    </source>
</evidence>
<sequence length="277" mass="31836">MSESSSGVNTSSDSLPKSHTSHCSELRDTHTPLSVEQSPDSGIVATPLPSHRFRFISWHRLEESDVRGDQLACPRVREGPTEEELFLRGEQNALQAAEERQRRRRRRREDEGQKWEERLQENWENCVELNLSYQDLGDPYQLENFTRILRRLIRVERLQLVDNSLSDLSSVRLPRCKYLNLHRNHLTSIRQLPKMPQIQHLCLSENGIGALGELALLGATPLQSLTLRRNPCEFLEDYRPRVFSCLPKLRVLDGIPKLPEDSVPSQISAASRLCTIL</sequence>
<dbReference type="InterPro" id="IPR003603">
    <property type="entry name" value="U2A'_phosphoprotein32A_C"/>
</dbReference>
<dbReference type="InterPro" id="IPR001611">
    <property type="entry name" value="Leu-rich_rpt"/>
</dbReference>
<name>A0AAV6G1N2_9TELE</name>
<gene>
    <name evidence="5" type="ORF">AALO_G00197380</name>
</gene>
<dbReference type="PANTHER" id="PTHR18849:SF4">
    <property type="entry name" value="GENE 29133-RELATED"/>
    <property type="match status" value="1"/>
</dbReference>
<dbReference type="PANTHER" id="PTHR18849">
    <property type="entry name" value="LEUCINE RICH REPEAT PROTEIN"/>
    <property type="match status" value="1"/>
</dbReference>
<dbReference type="SMART" id="SM00446">
    <property type="entry name" value="LRRcap"/>
    <property type="match status" value="1"/>
</dbReference>
<accession>A0AAV6G1N2</accession>
<feature type="region of interest" description="Disordered" evidence="3">
    <location>
        <begin position="84"/>
        <end position="114"/>
    </location>
</feature>
<dbReference type="PROSITE" id="PS51450">
    <property type="entry name" value="LRR"/>
    <property type="match status" value="1"/>
</dbReference>
<evidence type="ECO:0000256" key="1">
    <source>
        <dbReference type="ARBA" id="ARBA00022614"/>
    </source>
</evidence>
<dbReference type="Gene3D" id="3.80.10.10">
    <property type="entry name" value="Ribonuclease Inhibitor"/>
    <property type="match status" value="1"/>
</dbReference>
<dbReference type="EMBL" id="JADWDJ010000015">
    <property type="protein sequence ID" value="KAG5269018.1"/>
    <property type="molecule type" value="Genomic_DNA"/>
</dbReference>
<dbReference type="Proteomes" id="UP000823561">
    <property type="component" value="Chromosome 15"/>
</dbReference>
<keyword evidence="1" id="KW-0433">Leucine-rich repeat</keyword>
<dbReference type="SUPFAM" id="SSF52058">
    <property type="entry name" value="L domain-like"/>
    <property type="match status" value="1"/>
</dbReference>